<keyword evidence="1" id="KW-0479">Metal-binding</keyword>
<feature type="binding site" evidence="1">
    <location>
        <position position="171"/>
    </location>
    <ligand>
        <name>Zn(2+)</name>
        <dbReference type="ChEBI" id="CHEBI:29105"/>
    </ligand>
</feature>
<feature type="binding site" evidence="1">
    <location>
        <position position="166"/>
    </location>
    <ligand>
        <name>Zn(2+)</name>
        <dbReference type="ChEBI" id="CHEBI:29105"/>
    </ligand>
</feature>
<comment type="caution">
    <text evidence="2">The sequence shown here is derived from an EMBL/GenBank/DDBJ whole genome shotgun (WGS) entry which is preliminary data.</text>
</comment>
<organism evidence="2 3">
    <name type="scientific">Coemansia spiralis</name>
    <dbReference type="NCBI Taxonomy" id="417178"/>
    <lineage>
        <taxon>Eukaryota</taxon>
        <taxon>Fungi</taxon>
        <taxon>Fungi incertae sedis</taxon>
        <taxon>Zoopagomycota</taxon>
        <taxon>Kickxellomycotina</taxon>
        <taxon>Kickxellomycetes</taxon>
        <taxon>Kickxellales</taxon>
        <taxon>Kickxellaceae</taxon>
        <taxon>Coemansia</taxon>
    </lineage>
</organism>
<dbReference type="Pfam" id="PF03637">
    <property type="entry name" value="Mob1_phocein"/>
    <property type="match status" value="1"/>
</dbReference>
<dbReference type="OrthoDB" id="8170117at2759"/>
<dbReference type="Proteomes" id="UP001151518">
    <property type="component" value="Unassembled WGS sequence"/>
</dbReference>
<dbReference type="InterPro" id="IPR005301">
    <property type="entry name" value="MOB_kinase_act_fam"/>
</dbReference>
<accession>A0A9W8G4T6</accession>
<protein>
    <submittedName>
        <fullName evidence="2">Maintenance of ploidy protein mob2</fullName>
    </submittedName>
</protein>
<dbReference type="Gene3D" id="1.20.140.30">
    <property type="entry name" value="MOB kinase activator"/>
    <property type="match status" value="1"/>
</dbReference>
<feature type="binding site" evidence="1">
    <location>
        <position position="91"/>
    </location>
    <ligand>
        <name>Zn(2+)</name>
        <dbReference type="ChEBI" id="CHEBI:29105"/>
    </ligand>
</feature>
<proteinExistence type="predicted"/>
<dbReference type="PANTHER" id="PTHR22599">
    <property type="entry name" value="MPS ONE BINDER KINASE ACTIVATOR-LIKE MOB"/>
    <property type="match status" value="1"/>
</dbReference>
<dbReference type="EMBL" id="JANBTW010000065">
    <property type="protein sequence ID" value="KAJ2673650.1"/>
    <property type="molecule type" value="Genomic_DNA"/>
</dbReference>
<sequence length="224" mass="25760">MSFFGLGKLAGIGKQKQASTPSSGTSKNQLPLFLRKNFALSHLVKGSFKGVVQQPKYTDLNEWLSINTFEFFNLINMFYGVITEFCTINECPIMSAGPNTEYTWSDTQRKTIKLAAPQYIDYVLSQIQTMLDDERMFPTKIGADFPKDIRATLIVIYRHLFRVLAHMYWSHYVELLNLKIEGHVNSLFAHFISFAKEFDLLDRKDMAPMSDLIIFYEQQGIIVS</sequence>
<feature type="binding site" evidence="1">
    <location>
        <position position="86"/>
    </location>
    <ligand>
        <name>Zn(2+)</name>
        <dbReference type="ChEBI" id="CHEBI:29105"/>
    </ligand>
</feature>
<dbReference type="SMART" id="SM01388">
    <property type="entry name" value="Mob1_phocein"/>
    <property type="match status" value="1"/>
</dbReference>
<keyword evidence="1" id="KW-0862">Zinc</keyword>
<dbReference type="InterPro" id="IPR036703">
    <property type="entry name" value="MOB_kinase_act_sf"/>
</dbReference>
<dbReference type="AlphaFoldDB" id="A0A9W8G4T6"/>
<evidence type="ECO:0000313" key="3">
    <source>
        <dbReference type="Proteomes" id="UP001151518"/>
    </source>
</evidence>
<dbReference type="SUPFAM" id="SSF101152">
    <property type="entry name" value="Mob1/phocein"/>
    <property type="match status" value="1"/>
</dbReference>
<evidence type="ECO:0000313" key="2">
    <source>
        <dbReference type="EMBL" id="KAJ2673650.1"/>
    </source>
</evidence>
<gene>
    <name evidence="2" type="primary">MOB2</name>
    <name evidence="2" type="ORF">GGI25_004635</name>
</gene>
<evidence type="ECO:0000256" key="1">
    <source>
        <dbReference type="PIRSR" id="PIRSR605301-1"/>
    </source>
</evidence>
<name>A0A9W8G4T6_9FUNG</name>
<reference evidence="2" key="1">
    <citation type="submission" date="2022-07" db="EMBL/GenBank/DDBJ databases">
        <title>Phylogenomic reconstructions and comparative analyses of Kickxellomycotina fungi.</title>
        <authorList>
            <person name="Reynolds N.K."/>
            <person name="Stajich J.E."/>
            <person name="Barry K."/>
            <person name="Grigoriev I.V."/>
            <person name="Crous P."/>
            <person name="Smith M.E."/>
        </authorList>
    </citation>
    <scope>NUCLEOTIDE SEQUENCE</scope>
    <source>
        <strain evidence="2">NRRL 3115</strain>
    </source>
</reference>